<name>A0A7G4WI18_9STRA</name>
<dbReference type="AlphaFoldDB" id="A0A7G4WI18"/>
<protein>
    <submittedName>
        <fullName evidence="3">PaRXLR29</fullName>
    </submittedName>
</protein>
<sequence>MRFAVFLAVVVATFVATYSSFANAENIALVNSADRRLRVADAVEEERDGVTAAAAWISKLKEQTAITKANKALASATTAAKLSDDEMVKLSKMFDDMKVRNTKLDGITKGVAKLSDDQIAKVTKMVEKMNKEGVKGSSRMKKALVITAAVGGTGAVLYLAYKLLGGKSTTQAPTTTTTDGSA</sequence>
<accession>A0A7G4WI18</accession>
<dbReference type="EMBL" id="MT503129">
    <property type="protein sequence ID" value="QMU24853.1"/>
    <property type="molecule type" value="Genomic_DNA"/>
</dbReference>
<keyword evidence="2" id="KW-0732">Signal</keyword>
<keyword evidence="1" id="KW-0472">Membrane</keyword>
<organism evidence="3">
    <name type="scientific">Phytophthora agathidicida</name>
    <dbReference type="NCBI Taxonomy" id="1642459"/>
    <lineage>
        <taxon>Eukaryota</taxon>
        <taxon>Sar</taxon>
        <taxon>Stramenopiles</taxon>
        <taxon>Oomycota</taxon>
        <taxon>Peronosporomycetes</taxon>
        <taxon>Peronosporales</taxon>
        <taxon>Peronosporaceae</taxon>
        <taxon>Phytophthora</taxon>
    </lineage>
</organism>
<keyword evidence="1" id="KW-1133">Transmembrane helix</keyword>
<evidence type="ECO:0000256" key="2">
    <source>
        <dbReference type="SAM" id="SignalP"/>
    </source>
</evidence>
<evidence type="ECO:0000256" key="1">
    <source>
        <dbReference type="SAM" id="Phobius"/>
    </source>
</evidence>
<keyword evidence="1" id="KW-0812">Transmembrane</keyword>
<feature type="chain" id="PRO_5028944622" evidence="2">
    <location>
        <begin position="25"/>
        <end position="182"/>
    </location>
</feature>
<evidence type="ECO:0000313" key="3">
    <source>
        <dbReference type="EMBL" id="QMU24853.1"/>
    </source>
</evidence>
<feature type="signal peptide" evidence="2">
    <location>
        <begin position="1"/>
        <end position="24"/>
    </location>
</feature>
<gene>
    <name evidence="3" type="primary">PaRXLR29</name>
</gene>
<proteinExistence type="predicted"/>
<feature type="transmembrane region" description="Helical" evidence="1">
    <location>
        <begin position="143"/>
        <end position="161"/>
    </location>
</feature>
<reference evidence="3" key="1">
    <citation type="journal article" date="2020" name="Mol. Plant">
        <title>Functional analysis of RXLR effectors from the New Zealand kauri dieback pathogen Phytophthora agathidicida.</title>
        <authorList>
            <person name="Guo Y."/>
            <person name="Dupont P.Y."/>
            <person name="Mesarich C.H."/>
            <person name="Yang B."/>
            <person name="McDougal R.L."/>
            <person name="Panda P."/>
            <person name="Dijkwel P."/>
            <person name="Studholme D.J."/>
            <person name="Sambles C."/>
            <person name="Win J."/>
            <person name="Wang Y."/>
            <person name="Williams N.M."/>
            <person name="Bradshaw R.E."/>
        </authorList>
    </citation>
    <scope>NUCLEOTIDE SEQUENCE</scope>
    <source>
        <strain evidence="3">3770</strain>
    </source>
</reference>